<dbReference type="GO" id="GO:0006355">
    <property type="term" value="P:regulation of DNA-templated transcription"/>
    <property type="evidence" value="ECO:0007669"/>
    <property type="project" value="InterPro"/>
</dbReference>
<feature type="non-terminal residue" evidence="1">
    <location>
        <position position="94"/>
    </location>
</feature>
<reference evidence="1" key="1">
    <citation type="journal article" date="2014" name="Front. Microbiol.">
        <title>High frequency of phylogenetically diverse reductive dehalogenase-homologous genes in deep subseafloor sedimentary metagenomes.</title>
        <authorList>
            <person name="Kawai M."/>
            <person name="Futagami T."/>
            <person name="Toyoda A."/>
            <person name="Takaki Y."/>
            <person name="Nishi S."/>
            <person name="Hori S."/>
            <person name="Arai W."/>
            <person name="Tsubouchi T."/>
            <person name="Morono Y."/>
            <person name="Uchiyama I."/>
            <person name="Ito T."/>
            <person name="Fujiyama A."/>
            <person name="Inagaki F."/>
            <person name="Takami H."/>
        </authorList>
    </citation>
    <scope>NUCLEOTIDE SEQUENCE</scope>
    <source>
        <strain evidence="1">Expedition CK06-06</strain>
    </source>
</reference>
<evidence type="ECO:0000313" key="1">
    <source>
        <dbReference type="EMBL" id="GAG49177.1"/>
    </source>
</evidence>
<dbReference type="GO" id="GO:0001046">
    <property type="term" value="F:core promoter sequence-specific DNA binding"/>
    <property type="evidence" value="ECO:0007669"/>
    <property type="project" value="TreeGrafter"/>
</dbReference>
<dbReference type="PANTHER" id="PTHR40455:SF1">
    <property type="entry name" value="ANTITOXIN HIGA"/>
    <property type="match status" value="1"/>
</dbReference>
<organism evidence="1">
    <name type="scientific">marine sediment metagenome</name>
    <dbReference type="NCBI Taxonomy" id="412755"/>
    <lineage>
        <taxon>unclassified sequences</taxon>
        <taxon>metagenomes</taxon>
        <taxon>ecological metagenomes</taxon>
    </lineage>
</organism>
<sequence length="94" mass="10570">IKTVSEYDAALTRIEALMGAEPGSVGEDELELLALLVEKYEQEHFPIDLQDPIGAINFRMEQEGLSRKDLIQYLGSQSKVSEVLNYKRPLSLSM</sequence>
<dbReference type="EMBL" id="BARS01058534">
    <property type="protein sequence ID" value="GAG49177.1"/>
    <property type="molecule type" value="Genomic_DNA"/>
</dbReference>
<proteinExistence type="predicted"/>
<comment type="caution">
    <text evidence="1">The sequence shown here is derived from an EMBL/GenBank/DDBJ whole genome shotgun (WGS) entry which is preliminary data.</text>
</comment>
<accession>X0YQL4</accession>
<dbReference type="PANTHER" id="PTHR40455">
    <property type="entry name" value="ANTITOXIN HIGA"/>
    <property type="match status" value="1"/>
</dbReference>
<feature type="non-terminal residue" evidence="1">
    <location>
        <position position="1"/>
    </location>
</feature>
<dbReference type="InterPro" id="IPR039060">
    <property type="entry name" value="Antitox_HigA"/>
</dbReference>
<name>X0YQL4_9ZZZZ</name>
<dbReference type="AlphaFoldDB" id="X0YQL4"/>
<evidence type="ECO:0008006" key="2">
    <source>
        <dbReference type="Google" id="ProtNLM"/>
    </source>
</evidence>
<protein>
    <recommendedName>
        <fullName evidence="2">HTH cro/C1-type domain-containing protein</fullName>
    </recommendedName>
</protein>
<gene>
    <name evidence="1" type="ORF">S01H1_85305</name>
</gene>